<accession>A0A9R0IZ15</accession>
<dbReference type="OrthoDB" id="1891930at2759"/>
<name>A0A9R0IZ15_SPIOL</name>
<dbReference type="RefSeq" id="XP_021856879.1">
    <property type="nucleotide sequence ID" value="XM_022001187.2"/>
</dbReference>
<feature type="region of interest" description="Disordered" evidence="1">
    <location>
        <begin position="1"/>
        <end position="21"/>
    </location>
</feature>
<keyword evidence="2" id="KW-1185">Reference proteome</keyword>
<protein>
    <recommendedName>
        <fullName evidence="4">SMARCC C-terminal domain-containing protein</fullName>
    </recommendedName>
</protein>
<evidence type="ECO:0000256" key="1">
    <source>
        <dbReference type="SAM" id="MobiDB-lite"/>
    </source>
</evidence>
<sequence>MKEEKGMELKTTPSTTMPTTSTTKRLLFDRRYGWVIDEWKSPSEEALAGGRGMFCVVPIAKGLVEMASNSVNMAVNSAIEILERRDHFSPQQLQATVGNQLQQLAASMQKPNLSLLKLKGKPAESGNQHQLETV</sequence>
<dbReference type="AlphaFoldDB" id="A0A9R0IZ15"/>
<evidence type="ECO:0000313" key="3">
    <source>
        <dbReference type="RefSeq" id="XP_021856879.1"/>
    </source>
</evidence>
<feature type="compositionally biased region" description="Low complexity" evidence="1">
    <location>
        <begin position="11"/>
        <end position="21"/>
    </location>
</feature>
<dbReference type="GeneID" id="110796152"/>
<reference evidence="3" key="2">
    <citation type="submission" date="2025-08" db="UniProtKB">
        <authorList>
            <consortium name="RefSeq"/>
        </authorList>
    </citation>
    <scope>IDENTIFICATION</scope>
    <source>
        <tissue evidence="3">Leaf</tissue>
    </source>
</reference>
<gene>
    <name evidence="3" type="primary">LOC110796152</name>
</gene>
<dbReference type="PANTHER" id="PTHR48204:SF1">
    <property type="entry name" value="OS07G0265100 PROTEIN"/>
    <property type="match status" value="1"/>
</dbReference>
<dbReference type="PANTHER" id="PTHR48204">
    <property type="entry name" value="OS07G0265100 PROTEIN"/>
    <property type="match status" value="1"/>
</dbReference>
<organism evidence="2 3">
    <name type="scientific">Spinacia oleracea</name>
    <name type="common">Spinach</name>
    <dbReference type="NCBI Taxonomy" id="3562"/>
    <lineage>
        <taxon>Eukaryota</taxon>
        <taxon>Viridiplantae</taxon>
        <taxon>Streptophyta</taxon>
        <taxon>Embryophyta</taxon>
        <taxon>Tracheophyta</taxon>
        <taxon>Spermatophyta</taxon>
        <taxon>Magnoliopsida</taxon>
        <taxon>eudicotyledons</taxon>
        <taxon>Gunneridae</taxon>
        <taxon>Pentapetalae</taxon>
        <taxon>Caryophyllales</taxon>
        <taxon>Chenopodiaceae</taxon>
        <taxon>Chenopodioideae</taxon>
        <taxon>Anserineae</taxon>
        <taxon>Spinacia</taxon>
    </lineage>
</organism>
<proteinExistence type="predicted"/>
<dbReference type="Proteomes" id="UP000813463">
    <property type="component" value="Chromosome 2"/>
</dbReference>
<reference evidence="2" key="1">
    <citation type="journal article" date="2021" name="Nat. Commun.">
        <title>Genomic analyses provide insights into spinach domestication and the genetic basis of agronomic traits.</title>
        <authorList>
            <person name="Cai X."/>
            <person name="Sun X."/>
            <person name="Xu C."/>
            <person name="Sun H."/>
            <person name="Wang X."/>
            <person name="Ge C."/>
            <person name="Zhang Z."/>
            <person name="Wang Q."/>
            <person name="Fei Z."/>
            <person name="Jiao C."/>
            <person name="Wang Q."/>
        </authorList>
    </citation>
    <scope>NUCLEOTIDE SEQUENCE [LARGE SCALE GENOMIC DNA]</scope>
    <source>
        <strain evidence="2">cv. Varoflay</strain>
    </source>
</reference>
<evidence type="ECO:0008006" key="4">
    <source>
        <dbReference type="Google" id="ProtNLM"/>
    </source>
</evidence>
<evidence type="ECO:0000313" key="2">
    <source>
        <dbReference type="Proteomes" id="UP000813463"/>
    </source>
</evidence>
<dbReference type="KEGG" id="soe:110796152"/>